<evidence type="ECO:0000313" key="2">
    <source>
        <dbReference type="Proteomes" id="UP000000333"/>
    </source>
</evidence>
<dbReference type="Proteomes" id="UP000000333">
    <property type="component" value="Chromosome"/>
</dbReference>
<accession>E1QXN8</accession>
<dbReference type="eggNOG" id="ENOG5033WT4">
    <property type="taxonomic scope" value="Bacteria"/>
</dbReference>
<dbReference type="RefSeq" id="WP_013250904.1">
    <property type="nucleotide sequence ID" value="NC_014363.1"/>
</dbReference>
<dbReference type="KEGG" id="ols:Olsu_0018"/>
<organism evidence="1 2">
    <name type="scientific">Olsenella uli (strain ATCC 49627 / DSM 7084 / CCUG 31166 / CIP 109912 / JCM 12494 / LMG 11480 / NCIMB 702895 / VPI D76D-27C)</name>
    <name type="common">Lactobacillus uli</name>
    <dbReference type="NCBI Taxonomy" id="633147"/>
    <lineage>
        <taxon>Bacteria</taxon>
        <taxon>Bacillati</taxon>
        <taxon>Actinomycetota</taxon>
        <taxon>Coriobacteriia</taxon>
        <taxon>Coriobacteriales</taxon>
        <taxon>Atopobiaceae</taxon>
        <taxon>Olsenella</taxon>
    </lineage>
</organism>
<proteinExistence type="predicted"/>
<dbReference type="GeneID" id="78511501"/>
<sequence>MAYANEDAYRADGITPQLDALSSQLMGDAFDLLAEGRPVNVLLVISDAQGNVASYEFAADGVEACLDGAHDKVRQLVRAGGDQKSGLASPVRYALAYEGAVADESGAYQDALLLEFGEEGHKAFSAYSYVDGRGEGDGFRWTDPAPAGEVEPLI</sequence>
<dbReference type="HOGENOM" id="CLU_1746496_0_0_11"/>
<dbReference type="AlphaFoldDB" id="E1QXN8"/>
<name>E1QXN8_OLSUV</name>
<evidence type="ECO:0000313" key="1">
    <source>
        <dbReference type="EMBL" id="ADK67152.1"/>
    </source>
</evidence>
<protein>
    <submittedName>
        <fullName evidence="1">Uncharacterized protein</fullName>
    </submittedName>
</protein>
<keyword evidence="2" id="KW-1185">Reference proteome</keyword>
<dbReference type="OrthoDB" id="3182582at2"/>
<dbReference type="EMBL" id="CP002106">
    <property type="protein sequence ID" value="ADK67152.1"/>
    <property type="molecule type" value="Genomic_DNA"/>
</dbReference>
<gene>
    <name evidence="1" type="ordered locus">Olsu_0018</name>
</gene>
<dbReference type="PATRIC" id="fig|633147.7.peg.1512"/>
<reference evidence="1 2" key="1">
    <citation type="journal article" date="2010" name="Stand. Genomic Sci.">
        <title>Complete genome sequence of Olsenella uli type strain (VPI D76D-27C).</title>
        <authorList>
            <person name="Goker M."/>
            <person name="Held B."/>
            <person name="Lucas S."/>
            <person name="Nolan M."/>
            <person name="Yasawong M."/>
            <person name="Glavina Del Rio T."/>
            <person name="Tice H."/>
            <person name="Cheng J.F."/>
            <person name="Bruce D."/>
            <person name="Detter J.C."/>
            <person name="Tapia R."/>
            <person name="Han C."/>
            <person name="Goodwin L."/>
            <person name="Pitluck S."/>
            <person name="Liolios K."/>
            <person name="Ivanova N."/>
            <person name="Mavromatis K."/>
            <person name="Mikhailova N."/>
            <person name="Pati A."/>
            <person name="Chen A."/>
            <person name="Palaniappan K."/>
            <person name="Land M."/>
            <person name="Hauser L."/>
            <person name="Chang Y.J."/>
            <person name="Jeffries C.D."/>
            <person name="Rohde M."/>
            <person name="Sikorski J."/>
            <person name="Pukall R."/>
            <person name="Woyke T."/>
            <person name="Bristow J."/>
            <person name="Eisen J.A."/>
            <person name="Markowitz V."/>
            <person name="Hugenholtz P."/>
            <person name="Kyrpides N.C."/>
            <person name="Klenk H.P."/>
            <person name="Lapidus A."/>
        </authorList>
    </citation>
    <scope>NUCLEOTIDE SEQUENCE [LARGE SCALE GENOMIC DNA]</scope>
    <source>
        <strain evidence="2">ATCC 49627 / DSM 7084 / CIP 109912 / JCM 12494 / NCIMB 702895 / VPI D76D-27C</strain>
    </source>
</reference>